<dbReference type="PANTHER" id="PTHR33563">
    <property type="match status" value="1"/>
</dbReference>
<evidence type="ECO:0000259" key="4">
    <source>
        <dbReference type="Pfam" id="PF01959"/>
    </source>
</evidence>
<sequence>MMSIVLSSASSVAVGARVTCLAPETVNWDRCRFVTRKAFLLERIGHVRNKARLLAGCCWETMPRAASSSSVASADYEGAKEVWIWTENKQVMTTAVERGWNTFLFSSQNQGLANEWSSLALINPLFVEEEDILDAEKTRVAVVRKVVSPEDVKKLQPENEQAQIVVIDFADWQVIPAENIVATFQGSQKTVFAISRNLSEAQIFLEALEHGLCGVVLKVEDVNSVLDLKVICFNWYQLICS</sequence>
<dbReference type="Gramene" id="KCW51760">
    <property type="protein sequence ID" value="KCW51760"/>
    <property type="gene ID" value="EUGRSUZ_J01218"/>
</dbReference>
<reference evidence="5" key="1">
    <citation type="submission" date="2013-07" db="EMBL/GenBank/DDBJ databases">
        <title>The genome of Eucalyptus grandis.</title>
        <authorList>
            <person name="Schmutz J."/>
            <person name="Hayes R."/>
            <person name="Myburg A."/>
            <person name="Tuskan G."/>
            <person name="Grattapaglia D."/>
            <person name="Rokhsar D.S."/>
        </authorList>
    </citation>
    <scope>NUCLEOTIDE SEQUENCE</scope>
    <source>
        <tissue evidence="5">Leaf extractions</tissue>
    </source>
</reference>
<dbReference type="EMBL" id="KK198762">
    <property type="protein sequence ID" value="KCW51760.1"/>
    <property type="molecule type" value="Genomic_DNA"/>
</dbReference>
<evidence type="ECO:0000256" key="1">
    <source>
        <dbReference type="ARBA" id="ARBA00022605"/>
    </source>
</evidence>
<evidence type="ECO:0000313" key="5">
    <source>
        <dbReference type="EMBL" id="KCW51760.1"/>
    </source>
</evidence>
<organism evidence="5">
    <name type="scientific">Eucalyptus grandis</name>
    <name type="common">Flooded gum</name>
    <dbReference type="NCBI Taxonomy" id="71139"/>
    <lineage>
        <taxon>Eukaryota</taxon>
        <taxon>Viridiplantae</taxon>
        <taxon>Streptophyta</taxon>
        <taxon>Embryophyta</taxon>
        <taxon>Tracheophyta</taxon>
        <taxon>Spermatophyta</taxon>
        <taxon>Magnoliopsida</taxon>
        <taxon>eudicotyledons</taxon>
        <taxon>Gunneridae</taxon>
        <taxon>Pentapetalae</taxon>
        <taxon>rosids</taxon>
        <taxon>malvids</taxon>
        <taxon>Myrtales</taxon>
        <taxon>Myrtaceae</taxon>
        <taxon>Myrtoideae</taxon>
        <taxon>Eucalypteae</taxon>
        <taxon>Eucalyptus</taxon>
    </lineage>
</organism>
<feature type="domain" description="3-dehydroquinate synthase N-terminal" evidence="4">
    <location>
        <begin position="80"/>
        <end position="229"/>
    </location>
</feature>
<dbReference type="GO" id="GO:0003856">
    <property type="term" value="F:3-dehydroquinate synthase activity"/>
    <property type="evidence" value="ECO:0007669"/>
    <property type="project" value="InterPro"/>
</dbReference>
<name>A0A059AED7_EUCGR</name>
<dbReference type="AlphaFoldDB" id="A0A059AED7"/>
<keyword evidence="3" id="KW-0732">Signal</keyword>
<accession>A0A059AED7</accession>
<dbReference type="GO" id="GO:0008652">
    <property type="term" value="P:amino acid biosynthetic process"/>
    <property type="evidence" value="ECO:0007669"/>
    <property type="project" value="UniProtKB-KW"/>
</dbReference>
<evidence type="ECO:0000256" key="3">
    <source>
        <dbReference type="SAM" id="SignalP"/>
    </source>
</evidence>
<keyword evidence="1" id="KW-0028">Amino-acid biosynthesis</keyword>
<dbReference type="PANTHER" id="PTHR33563:SF1">
    <property type="entry name" value="3-DEHYDROQUINATE SYNTHASE"/>
    <property type="match status" value="1"/>
</dbReference>
<keyword evidence="2" id="KW-0057">Aromatic amino acid biosynthesis</keyword>
<protein>
    <recommendedName>
        <fullName evidence="4">3-dehydroquinate synthase N-terminal domain-containing protein</fullName>
    </recommendedName>
</protein>
<gene>
    <name evidence="5" type="ORF">EUGRSUZ_J01218</name>
</gene>
<dbReference type="GO" id="GO:0009073">
    <property type="term" value="P:aromatic amino acid family biosynthetic process"/>
    <property type="evidence" value="ECO:0007669"/>
    <property type="project" value="UniProtKB-KW"/>
</dbReference>
<dbReference type="InterPro" id="IPR030960">
    <property type="entry name" value="DHQS/DOIS_N"/>
</dbReference>
<dbReference type="InterPro" id="IPR002812">
    <property type="entry name" value="DHQS"/>
</dbReference>
<dbReference type="GO" id="GO:0016491">
    <property type="term" value="F:oxidoreductase activity"/>
    <property type="evidence" value="ECO:0007669"/>
    <property type="project" value="InterPro"/>
</dbReference>
<proteinExistence type="predicted"/>
<feature type="signal peptide" evidence="3">
    <location>
        <begin position="1"/>
        <end position="16"/>
    </location>
</feature>
<dbReference type="Pfam" id="PF01959">
    <property type="entry name" value="DHQS"/>
    <property type="match status" value="1"/>
</dbReference>
<evidence type="ECO:0000256" key="2">
    <source>
        <dbReference type="ARBA" id="ARBA00023141"/>
    </source>
</evidence>
<feature type="chain" id="PRO_5001567543" description="3-dehydroquinate synthase N-terminal domain-containing protein" evidence="3">
    <location>
        <begin position="17"/>
        <end position="241"/>
    </location>
</feature>